<dbReference type="Pfam" id="PF00583">
    <property type="entry name" value="Acetyltransf_1"/>
    <property type="match status" value="1"/>
</dbReference>
<dbReference type="GO" id="GO:0016747">
    <property type="term" value="F:acyltransferase activity, transferring groups other than amino-acyl groups"/>
    <property type="evidence" value="ECO:0007669"/>
    <property type="project" value="InterPro"/>
</dbReference>
<proteinExistence type="predicted"/>
<protein>
    <submittedName>
        <fullName evidence="2">GNAT family N-acetyltransferase</fullName>
    </submittedName>
</protein>
<keyword evidence="3" id="KW-1185">Reference proteome</keyword>
<dbReference type="InterPro" id="IPR016181">
    <property type="entry name" value="Acyl_CoA_acyltransferase"/>
</dbReference>
<dbReference type="InterPro" id="IPR000182">
    <property type="entry name" value="GNAT_dom"/>
</dbReference>
<dbReference type="RefSeq" id="WP_165030376.1">
    <property type="nucleotide sequence ID" value="NZ_JAAKZF010000028.1"/>
</dbReference>
<reference evidence="2 3" key="1">
    <citation type="submission" date="2020-02" db="EMBL/GenBank/DDBJ databases">
        <title>Genome sequence of strain CCNWXJ40-4.</title>
        <authorList>
            <person name="Gao J."/>
            <person name="Sun J."/>
        </authorList>
    </citation>
    <scope>NUCLEOTIDE SEQUENCE [LARGE SCALE GENOMIC DNA]</scope>
    <source>
        <strain evidence="2 3">CCNWXJ 40-4</strain>
    </source>
</reference>
<accession>A0A6G4WEP3</accession>
<organism evidence="2 3">
    <name type="scientific">Allomesorhizobium camelthorni</name>
    <dbReference type="NCBI Taxonomy" id="475069"/>
    <lineage>
        <taxon>Bacteria</taxon>
        <taxon>Pseudomonadati</taxon>
        <taxon>Pseudomonadota</taxon>
        <taxon>Alphaproteobacteria</taxon>
        <taxon>Hyphomicrobiales</taxon>
        <taxon>Phyllobacteriaceae</taxon>
        <taxon>Allomesorhizobium</taxon>
    </lineage>
</organism>
<gene>
    <name evidence="2" type="ORF">G6N73_18955</name>
</gene>
<dbReference type="Proteomes" id="UP001642900">
    <property type="component" value="Unassembled WGS sequence"/>
</dbReference>
<comment type="caution">
    <text evidence="2">The sequence shown here is derived from an EMBL/GenBank/DDBJ whole genome shotgun (WGS) entry which is preliminary data.</text>
</comment>
<evidence type="ECO:0000313" key="3">
    <source>
        <dbReference type="Proteomes" id="UP001642900"/>
    </source>
</evidence>
<sequence length="191" mass="20939">MVPDIRPLTPDLWPAFEDLFGKQGACYGCWCTYFRLPPAARRDASHASNKDFIRAFIESGPPPGLLAFEDNIATGWMQIGPRADVPQWNNKGRGSAPVDPADAADPAVWAISCFFIRNSARGKGLTHHLVAAGVDFARKSSARFLEACPMDQSKDSRSLGLFVGSTRVFESAGFERLAERKAGRPLMRLVL</sequence>
<dbReference type="SUPFAM" id="SSF55729">
    <property type="entry name" value="Acyl-CoA N-acyltransferases (Nat)"/>
    <property type="match status" value="1"/>
</dbReference>
<evidence type="ECO:0000313" key="2">
    <source>
        <dbReference type="EMBL" id="NGO53221.1"/>
    </source>
</evidence>
<feature type="domain" description="N-acetyltransferase" evidence="1">
    <location>
        <begin position="3"/>
        <end position="191"/>
    </location>
</feature>
<dbReference type="PROSITE" id="PS51186">
    <property type="entry name" value="GNAT"/>
    <property type="match status" value="1"/>
</dbReference>
<evidence type="ECO:0000259" key="1">
    <source>
        <dbReference type="PROSITE" id="PS51186"/>
    </source>
</evidence>
<dbReference type="EMBL" id="JAAKZF010000028">
    <property type="protein sequence ID" value="NGO53221.1"/>
    <property type="molecule type" value="Genomic_DNA"/>
</dbReference>
<dbReference type="AlphaFoldDB" id="A0A6G4WEP3"/>
<name>A0A6G4WEP3_9HYPH</name>
<dbReference type="Gene3D" id="3.40.630.30">
    <property type="match status" value="1"/>
</dbReference>